<keyword evidence="5" id="KW-0812">Transmembrane</keyword>
<evidence type="ECO:0000256" key="4">
    <source>
        <dbReference type="ARBA" id="ARBA00022452"/>
    </source>
</evidence>
<feature type="region of interest" description="Disordered" evidence="9">
    <location>
        <begin position="52"/>
        <end position="100"/>
    </location>
</feature>
<dbReference type="PROSITE" id="PS51779">
    <property type="entry name" value="POTRA"/>
    <property type="match status" value="1"/>
</dbReference>
<dbReference type="Pfam" id="PF08479">
    <property type="entry name" value="POTRA_2"/>
    <property type="match status" value="1"/>
</dbReference>
<gene>
    <name evidence="11" type="ORF">BC008_44765</name>
</gene>
<dbReference type="GO" id="GO:0008320">
    <property type="term" value="F:protein transmembrane transporter activity"/>
    <property type="evidence" value="ECO:0007669"/>
    <property type="project" value="TreeGrafter"/>
</dbReference>
<comment type="subcellular location">
    <subcellularLocation>
        <location evidence="1">Cell outer membrane</location>
    </subcellularLocation>
</comment>
<evidence type="ECO:0000256" key="9">
    <source>
        <dbReference type="SAM" id="MobiDB-lite"/>
    </source>
</evidence>
<keyword evidence="6" id="KW-0653">Protein transport</keyword>
<dbReference type="GO" id="GO:0046819">
    <property type="term" value="P:protein secretion by the type V secretion system"/>
    <property type="evidence" value="ECO:0007669"/>
    <property type="project" value="TreeGrafter"/>
</dbReference>
<evidence type="ECO:0000256" key="8">
    <source>
        <dbReference type="ARBA" id="ARBA00023237"/>
    </source>
</evidence>
<dbReference type="InterPro" id="IPR013686">
    <property type="entry name" value="Polypept-transport_assoc_ShlB"/>
</dbReference>
<dbReference type="AlphaFoldDB" id="A0A0V8A108"/>
<proteinExistence type="inferred from homology"/>
<keyword evidence="7" id="KW-0472">Membrane</keyword>
<keyword evidence="12" id="KW-1185">Reference proteome</keyword>
<keyword evidence="8" id="KW-0998">Cell outer membrane</keyword>
<evidence type="ECO:0000313" key="11">
    <source>
        <dbReference type="EMBL" id="KST70476.1"/>
    </source>
</evidence>
<evidence type="ECO:0000259" key="10">
    <source>
        <dbReference type="PROSITE" id="PS51779"/>
    </source>
</evidence>
<feature type="domain" description="POTRA" evidence="10">
    <location>
        <begin position="103"/>
        <end position="178"/>
    </location>
</feature>
<dbReference type="Pfam" id="PF03865">
    <property type="entry name" value="ShlB"/>
    <property type="match status" value="1"/>
</dbReference>
<evidence type="ECO:0000256" key="2">
    <source>
        <dbReference type="ARBA" id="ARBA00009055"/>
    </source>
</evidence>
<organism evidence="11 12">
    <name type="scientific">Mastigocoleus testarum BC008</name>
    <dbReference type="NCBI Taxonomy" id="371196"/>
    <lineage>
        <taxon>Bacteria</taxon>
        <taxon>Bacillati</taxon>
        <taxon>Cyanobacteriota</taxon>
        <taxon>Cyanophyceae</taxon>
        <taxon>Nostocales</taxon>
        <taxon>Hapalosiphonaceae</taxon>
        <taxon>Mastigocoleus</taxon>
    </lineage>
</organism>
<dbReference type="Gene3D" id="2.40.160.50">
    <property type="entry name" value="membrane protein fhac: a member of the omp85/tpsb transporter family"/>
    <property type="match status" value="1"/>
</dbReference>
<evidence type="ECO:0000256" key="1">
    <source>
        <dbReference type="ARBA" id="ARBA00004442"/>
    </source>
</evidence>
<sequence>MNLRYLLPWCCLTIPSAILLTWLLPSYAVSDPSNTTSNITPVADMANKVAQNSPAPIINPRPDPNRDRLPQPLPTPQPLPEEKDPILPPPTPNKQPSQSDVRISITKIKVVGSTIFGAKEIDPIVKPLEGMSVTLDELRQVADNITQLYLKKGYITSKAVVANQTIADGVVQIRVIEGSLERIKVEGTKRVNRSYVRSRVRLGADKPLNSNELEEQLRLLRINPLFDNVEASLSAGSKVGKSILTVRVKEANPFQTALSVDNYTPPAIAPERAGIYLRYLNLTGIGDEITASYNFGVNFDDFDRAASNVYDVTYRVPVNPMNGTVQFRAAPNNNKLINPPIGEPFSDVKGSSDFYEISYRQPLVRSLKEEFALSTALAFQGNSGSFRFNGDTNSFPSSRTRVLKFGQDYLRRDNKGVWAAQSQFSFGLDIFDATVSSDDSQDGRFVSWFGQVQRVQQLGNDNLLIVQADLQLTPDDVPSFYEFFIGGGQSLRGYRQNARSGDNGYRLSVEGRIPILRNKKKVPTLQLTPFVDLGQVWNKRGDIDDSFLASAGLGLLWQPSQNLNIRVDYGIPFVDIETPSDSLQDNGLHFSFTYSP</sequence>
<dbReference type="GO" id="GO:0009279">
    <property type="term" value="C:cell outer membrane"/>
    <property type="evidence" value="ECO:0007669"/>
    <property type="project" value="UniProtKB-SubCell"/>
</dbReference>
<name>A0A0V8A108_9CYAN</name>
<evidence type="ECO:0000256" key="5">
    <source>
        <dbReference type="ARBA" id="ARBA00022692"/>
    </source>
</evidence>
<dbReference type="InterPro" id="IPR034746">
    <property type="entry name" value="POTRA"/>
</dbReference>
<dbReference type="Gene3D" id="3.10.20.310">
    <property type="entry name" value="membrane protein fhac"/>
    <property type="match status" value="1"/>
</dbReference>
<dbReference type="PANTHER" id="PTHR34597">
    <property type="entry name" value="SLR1661 PROTEIN"/>
    <property type="match status" value="1"/>
</dbReference>
<dbReference type="PANTHER" id="PTHR34597:SF3">
    <property type="entry name" value="OUTER MEMBRANE TRANSPORTER CDIB"/>
    <property type="match status" value="1"/>
</dbReference>
<dbReference type="EMBL" id="LMTZ01000001">
    <property type="protein sequence ID" value="KST70476.1"/>
    <property type="molecule type" value="Genomic_DNA"/>
</dbReference>
<evidence type="ECO:0000256" key="3">
    <source>
        <dbReference type="ARBA" id="ARBA00022448"/>
    </source>
</evidence>
<keyword evidence="3" id="KW-0813">Transport</keyword>
<evidence type="ECO:0000313" key="12">
    <source>
        <dbReference type="Proteomes" id="UP000053372"/>
    </source>
</evidence>
<comment type="similarity">
    <text evidence="2">Belongs to the TPS (TC 1.B.20) family.</text>
</comment>
<comment type="caution">
    <text evidence="11">The sequence shown here is derived from an EMBL/GenBank/DDBJ whole genome shotgun (WGS) entry which is preliminary data.</text>
</comment>
<evidence type="ECO:0000256" key="6">
    <source>
        <dbReference type="ARBA" id="ARBA00022927"/>
    </source>
</evidence>
<keyword evidence="4" id="KW-1134">Transmembrane beta strand</keyword>
<dbReference type="Proteomes" id="UP000053372">
    <property type="component" value="Unassembled WGS sequence"/>
</dbReference>
<accession>A0A0V8A108</accession>
<dbReference type="InterPro" id="IPR005565">
    <property type="entry name" value="Hemolysn_activator_HlyB_C"/>
</dbReference>
<dbReference type="GO" id="GO:0098046">
    <property type="term" value="C:type V protein secretion system complex"/>
    <property type="evidence" value="ECO:0007669"/>
    <property type="project" value="TreeGrafter"/>
</dbReference>
<dbReference type="InterPro" id="IPR051544">
    <property type="entry name" value="TPS_OM_transporter"/>
</dbReference>
<reference evidence="11 12" key="1">
    <citation type="journal article" date="2015" name="Genome Announc.">
        <title>Draft Genome of the Euendolithic (true boring) Cyanobacterium Mastigocoleus testarum strain BC008.</title>
        <authorList>
            <person name="Guida B.S."/>
            <person name="Garcia-Pichel F."/>
        </authorList>
    </citation>
    <scope>NUCLEOTIDE SEQUENCE [LARGE SCALE GENOMIC DNA]</scope>
    <source>
        <strain evidence="11 12">BC008</strain>
    </source>
</reference>
<protein>
    <recommendedName>
        <fullName evidence="10">POTRA domain-containing protein</fullName>
    </recommendedName>
</protein>
<evidence type="ECO:0000256" key="7">
    <source>
        <dbReference type="ARBA" id="ARBA00023136"/>
    </source>
</evidence>